<dbReference type="Pfam" id="PF00196">
    <property type="entry name" value="GerE"/>
    <property type="match status" value="1"/>
</dbReference>
<dbReference type="EMBL" id="SJPL01000001">
    <property type="protein sequence ID" value="TWT71667.1"/>
    <property type="molecule type" value="Genomic_DNA"/>
</dbReference>
<dbReference type="GO" id="GO:0003677">
    <property type="term" value="F:DNA binding"/>
    <property type="evidence" value="ECO:0007669"/>
    <property type="project" value="UniProtKB-KW"/>
</dbReference>
<dbReference type="InterPro" id="IPR011006">
    <property type="entry name" value="CheY-like_superfamily"/>
</dbReference>
<proteinExistence type="predicted"/>
<dbReference type="SMART" id="SM00421">
    <property type="entry name" value="HTH_LUXR"/>
    <property type="match status" value="1"/>
</dbReference>
<reference evidence="4 5" key="1">
    <citation type="submission" date="2019-02" db="EMBL/GenBank/DDBJ databases">
        <title>Deep-cultivation of Planctomycetes and their phenomic and genomic characterization uncovers novel biology.</title>
        <authorList>
            <person name="Wiegand S."/>
            <person name="Jogler M."/>
            <person name="Boedeker C."/>
            <person name="Pinto D."/>
            <person name="Vollmers J."/>
            <person name="Rivas-Marin E."/>
            <person name="Kohn T."/>
            <person name="Peeters S.H."/>
            <person name="Heuer A."/>
            <person name="Rast P."/>
            <person name="Oberbeckmann S."/>
            <person name="Bunk B."/>
            <person name="Jeske O."/>
            <person name="Meyerdierks A."/>
            <person name="Storesund J.E."/>
            <person name="Kallscheuer N."/>
            <person name="Luecker S."/>
            <person name="Lage O.M."/>
            <person name="Pohl T."/>
            <person name="Merkel B.J."/>
            <person name="Hornburger P."/>
            <person name="Mueller R.-W."/>
            <person name="Bruemmer F."/>
            <person name="Labrenz M."/>
            <person name="Spormann A.M."/>
            <person name="Op Den Camp H."/>
            <person name="Overmann J."/>
            <person name="Amann R."/>
            <person name="Jetten M.S.M."/>
            <person name="Mascher T."/>
            <person name="Medema M.H."/>
            <person name="Devos D.P."/>
            <person name="Kaster A.-K."/>
            <person name="Ovreas L."/>
            <person name="Rohde M."/>
            <person name="Galperin M.Y."/>
            <person name="Jogler C."/>
        </authorList>
    </citation>
    <scope>NUCLEOTIDE SEQUENCE [LARGE SCALE GENOMIC DNA]</scope>
    <source>
        <strain evidence="4 5">Pan14r</strain>
    </source>
</reference>
<feature type="region of interest" description="Disordered" evidence="2">
    <location>
        <begin position="229"/>
        <end position="257"/>
    </location>
</feature>
<dbReference type="PRINTS" id="PR00038">
    <property type="entry name" value="HTHLUXR"/>
</dbReference>
<dbReference type="InterPro" id="IPR039420">
    <property type="entry name" value="WalR-like"/>
</dbReference>
<dbReference type="AlphaFoldDB" id="A0A5C5Y7L6"/>
<dbReference type="OrthoDB" id="271936at2"/>
<feature type="compositionally biased region" description="Basic and acidic residues" evidence="2">
    <location>
        <begin position="247"/>
        <end position="257"/>
    </location>
</feature>
<feature type="compositionally biased region" description="Polar residues" evidence="2">
    <location>
        <begin position="229"/>
        <end position="240"/>
    </location>
</feature>
<feature type="domain" description="HTH luxR-type" evidence="3">
    <location>
        <begin position="143"/>
        <end position="208"/>
    </location>
</feature>
<dbReference type="SUPFAM" id="SSF52172">
    <property type="entry name" value="CheY-like"/>
    <property type="match status" value="1"/>
</dbReference>
<evidence type="ECO:0000256" key="1">
    <source>
        <dbReference type="ARBA" id="ARBA00023125"/>
    </source>
</evidence>
<evidence type="ECO:0000313" key="4">
    <source>
        <dbReference type="EMBL" id="TWT71667.1"/>
    </source>
</evidence>
<dbReference type="InterPro" id="IPR000792">
    <property type="entry name" value="Tscrpt_reg_LuxR_C"/>
</dbReference>
<dbReference type="Proteomes" id="UP000317238">
    <property type="component" value="Unassembled WGS sequence"/>
</dbReference>
<dbReference type="InterPro" id="IPR016032">
    <property type="entry name" value="Sig_transdc_resp-reg_C-effctor"/>
</dbReference>
<protein>
    <submittedName>
        <fullName evidence="4">Response regulator protein TmoT</fullName>
    </submittedName>
</protein>
<gene>
    <name evidence="4" type="primary">tmoT</name>
    <name evidence="4" type="ORF">Pan14r_39780</name>
</gene>
<dbReference type="Gene3D" id="3.40.50.2300">
    <property type="match status" value="1"/>
</dbReference>
<dbReference type="CDD" id="cd06170">
    <property type="entry name" value="LuxR_C_like"/>
    <property type="match status" value="1"/>
</dbReference>
<comment type="caution">
    <text evidence="4">The sequence shown here is derived from an EMBL/GenBank/DDBJ whole genome shotgun (WGS) entry which is preliminary data.</text>
</comment>
<dbReference type="SUPFAM" id="SSF46894">
    <property type="entry name" value="C-terminal effector domain of the bipartite response regulators"/>
    <property type="match status" value="1"/>
</dbReference>
<dbReference type="GO" id="GO:0006355">
    <property type="term" value="P:regulation of DNA-templated transcription"/>
    <property type="evidence" value="ECO:0007669"/>
    <property type="project" value="InterPro"/>
</dbReference>
<dbReference type="PANTHER" id="PTHR43214">
    <property type="entry name" value="TWO-COMPONENT RESPONSE REGULATOR"/>
    <property type="match status" value="1"/>
</dbReference>
<dbReference type="PANTHER" id="PTHR43214:SF44">
    <property type="entry name" value="TWO-COMPONENT RESPONSE REGULATOR"/>
    <property type="match status" value="1"/>
</dbReference>
<evidence type="ECO:0000259" key="3">
    <source>
        <dbReference type="PROSITE" id="PS50043"/>
    </source>
</evidence>
<keyword evidence="1" id="KW-0238">DNA-binding</keyword>
<evidence type="ECO:0000313" key="5">
    <source>
        <dbReference type="Proteomes" id="UP000317238"/>
    </source>
</evidence>
<keyword evidence="5" id="KW-1185">Reference proteome</keyword>
<sequence>MALVGLGGKVGTNTLYLVAAVRDQAEALAASCESADWALQFCTGPSEYACVRDASHPSCAVIFESKGIPPSFLSLRDIADEVPIPWLVLTDRPDMAVATKWMRCGAMDVFPVDVGTLTLRAAIENAMRVDAEQASLNRRMADVKAAYATLSPRQREIIHLVLEGRQNKWIANSLEISKRTVELDRATVLAKLNVENAVELARLVTELRCHEQWGGCVHCRIDPGTSNVAGPHWQHTSQGRPQAVAESPHRGGSDPTA</sequence>
<accession>A0A5C5Y7L6</accession>
<dbReference type="RefSeq" id="WP_145294897.1">
    <property type="nucleotide sequence ID" value="NZ_CP036319.1"/>
</dbReference>
<dbReference type="PROSITE" id="PS50043">
    <property type="entry name" value="HTH_LUXR_2"/>
    <property type="match status" value="1"/>
</dbReference>
<evidence type="ECO:0000256" key="2">
    <source>
        <dbReference type="SAM" id="MobiDB-lite"/>
    </source>
</evidence>
<name>A0A5C5Y7L6_9PLAN</name>
<organism evidence="4 5">
    <name type="scientific">Crateriforma conspicua</name>
    <dbReference type="NCBI Taxonomy" id="2527996"/>
    <lineage>
        <taxon>Bacteria</taxon>
        <taxon>Pseudomonadati</taxon>
        <taxon>Planctomycetota</taxon>
        <taxon>Planctomycetia</taxon>
        <taxon>Planctomycetales</taxon>
        <taxon>Planctomycetaceae</taxon>
        <taxon>Crateriforma</taxon>
    </lineage>
</organism>